<evidence type="ECO:0000313" key="1">
    <source>
        <dbReference type="EMBL" id="SEI43957.1"/>
    </source>
</evidence>
<sequence>MIQWDDAVVSAIARRRSVIMLGSGISRNSTNATGKRPATWVGFLNEACAQAGNPSTVLDLIQQRDYLTACEVIKNRLGNDVFVRLVQAEYQKPGYEAAEIHKYIYELDSSIVASPNFDLIYDTYASNASRGTIIKRDHTSNDLLNFVSGGDTRLLLKTHGNADAAHNLIFTRKDYAEARTRYRLFYDLLKSLVLTHTFIFLGCGVDDPDIRALFEDVQYAYGLMPAHYMTLPDGEVSNDILRVASEAMKIKFLTYSPENGHAELTESLLELVSLVQGRRDQLSKEQTW</sequence>
<dbReference type="Proteomes" id="UP000199005">
    <property type="component" value="Unassembled WGS sequence"/>
</dbReference>
<dbReference type="STRING" id="170623.SAMN04244579_00460"/>
<dbReference type="AlphaFoldDB" id="A0A1H6QUT2"/>
<evidence type="ECO:0000313" key="2">
    <source>
        <dbReference type="Proteomes" id="UP000199005"/>
    </source>
</evidence>
<proteinExistence type="predicted"/>
<protein>
    <submittedName>
        <fullName evidence="1">SIR2-like domain-containing protein</fullName>
    </submittedName>
</protein>
<reference evidence="1 2" key="1">
    <citation type="submission" date="2016-10" db="EMBL/GenBank/DDBJ databases">
        <authorList>
            <person name="de Groot N.N."/>
        </authorList>
    </citation>
    <scope>NUCLEOTIDE SEQUENCE [LARGE SCALE GENOMIC DNA]</scope>
    <source>
        <strain evidence="1 2">DSM 1041</strain>
    </source>
</reference>
<gene>
    <name evidence="1" type="ORF">SAMN04244579_00460</name>
</gene>
<accession>A0A1H6QUT2</accession>
<dbReference type="Pfam" id="PF13289">
    <property type="entry name" value="SIR2_2"/>
    <property type="match status" value="1"/>
</dbReference>
<dbReference type="RefSeq" id="WP_090896760.1">
    <property type="nucleotide sequence ID" value="NZ_FNYO01000004.1"/>
</dbReference>
<organism evidence="1 2">
    <name type="scientific">Azotobacter beijerinckii</name>
    <dbReference type="NCBI Taxonomy" id="170623"/>
    <lineage>
        <taxon>Bacteria</taxon>
        <taxon>Pseudomonadati</taxon>
        <taxon>Pseudomonadota</taxon>
        <taxon>Gammaproteobacteria</taxon>
        <taxon>Pseudomonadales</taxon>
        <taxon>Pseudomonadaceae</taxon>
        <taxon>Azotobacter</taxon>
    </lineage>
</organism>
<dbReference type="EMBL" id="FNYO01000004">
    <property type="protein sequence ID" value="SEI43957.1"/>
    <property type="molecule type" value="Genomic_DNA"/>
</dbReference>
<name>A0A1H6QUT2_9GAMM</name>